<dbReference type="RefSeq" id="WP_116442272.1">
    <property type="nucleotide sequence ID" value="NZ_BHEO01000008.1"/>
</dbReference>
<keyword evidence="3" id="KW-0808">Transferase</keyword>
<protein>
    <recommendedName>
        <fullName evidence="3 4">Dephospho-CoA kinase</fullName>
        <ecNumber evidence="3 4">2.7.1.24</ecNumber>
    </recommendedName>
    <alternativeName>
        <fullName evidence="3">Dephosphocoenzyme A kinase</fullName>
    </alternativeName>
</protein>
<comment type="pathway">
    <text evidence="3">Cofactor biosynthesis; coenzyme A biosynthesis; CoA from (R)-pantothenate: step 5/5.</text>
</comment>
<sequence>MFRWKWTCTQDETGMRQNNMKIIGITGGVGSGKSEVLKFLGENYQATVCEADKMAHKLQMPGERCYERIVEHFGAEILDDEKEIDRKKLGAIVFADAEELQFLNQMIHPEVKRDFLERIQSERMKGTTLLVFEAALLLEEHYEEICDEVWYIYTEKSIRVQRLKEARGYTEERCEEIMQNQNPDELFFRKCDRVIDNSGSLEETKRQIKEILEKMEIQSR</sequence>
<dbReference type="NCBIfam" id="TIGR00152">
    <property type="entry name" value="dephospho-CoA kinase"/>
    <property type="match status" value="1"/>
</dbReference>
<dbReference type="GO" id="GO:0004140">
    <property type="term" value="F:dephospho-CoA kinase activity"/>
    <property type="evidence" value="ECO:0007669"/>
    <property type="project" value="UniProtKB-UniRule"/>
</dbReference>
<comment type="similarity">
    <text evidence="3">Belongs to the CoaE family.</text>
</comment>
<dbReference type="EC" id="2.7.1.24" evidence="3 4"/>
<evidence type="ECO:0000256" key="2">
    <source>
        <dbReference type="ARBA" id="ARBA00022840"/>
    </source>
</evidence>
<dbReference type="GO" id="GO:0015937">
    <property type="term" value="P:coenzyme A biosynthetic process"/>
    <property type="evidence" value="ECO:0007669"/>
    <property type="project" value="UniProtKB-UniRule"/>
</dbReference>
<gene>
    <name evidence="3" type="primary">coaE</name>
    <name evidence="5" type="ORF">EDD74_10478</name>
</gene>
<reference evidence="5 6" key="1">
    <citation type="submission" date="2019-03" db="EMBL/GenBank/DDBJ databases">
        <title>Genomic Encyclopedia of Type Strains, Phase IV (KMG-IV): sequencing the most valuable type-strain genomes for metagenomic binning, comparative biology and taxonomic classification.</title>
        <authorList>
            <person name="Goeker M."/>
        </authorList>
    </citation>
    <scope>NUCLEOTIDE SEQUENCE [LARGE SCALE GENOMIC DNA]</scope>
    <source>
        <strain evidence="5 6">DSM 103426</strain>
    </source>
</reference>
<dbReference type="Pfam" id="PF01121">
    <property type="entry name" value="CoaE"/>
    <property type="match status" value="1"/>
</dbReference>
<keyword evidence="2 3" id="KW-0067">ATP-binding</keyword>
<comment type="function">
    <text evidence="3">Catalyzes the phosphorylation of the 3'-hydroxyl group of dephosphocoenzyme A to form coenzyme A.</text>
</comment>
<comment type="catalytic activity">
    <reaction evidence="3">
        <text>3'-dephospho-CoA + ATP = ADP + CoA + H(+)</text>
        <dbReference type="Rhea" id="RHEA:18245"/>
        <dbReference type="ChEBI" id="CHEBI:15378"/>
        <dbReference type="ChEBI" id="CHEBI:30616"/>
        <dbReference type="ChEBI" id="CHEBI:57287"/>
        <dbReference type="ChEBI" id="CHEBI:57328"/>
        <dbReference type="ChEBI" id="CHEBI:456216"/>
        <dbReference type="EC" id="2.7.1.24"/>
    </reaction>
</comment>
<name>A0A4R3JQV1_9FIRM</name>
<dbReference type="UniPathway" id="UPA00241">
    <property type="reaction ID" value="UER00356"/>
</dbReference>
<comment type="subcellular location">
    <subcellularLocation>
        <location evidence="3">Cytoplasm</location>
    </subcellularLocation>
</comment>
<dbReference type="PANTHER" id="PTHR10695:SF46">
    <property type="entry name" value="BIFUNCTIONAL COENZYME A SYNTHASE-RELATED"/>
    <property type="match status" value="1"/>
</dbReference>
<dbReference type="GO" id="GO:0005524">
    <property type="term" value="F:ATP binding"/>
    <property type="evidence" value="ECO:0007669"/>
    <property type="project" value="UniProtKB-UniRule"/>
</dbReference>
<dbReference type="AlphaFoldDB" id="A0A4R3JQV1"/>
<keyword evidence="3 5" id="KW-0418">Kinase</keyword>
<dbReference type="EMBL" id="SLZV01000004">
    <property type="protein sequence ID" value="TCS69323.1"/>
    <property type="molecule type" value="Genomic_DNA"/>
</dbReference>
<keyword evidence="3" id="KW-0173">Coenzyme A biosynthesis</keyword>
<accession>A0A4R3JQV1</accession>
<dbReference type="InterPro" id="IPR001977">
    <property type="entry name" value="Depp_CoAkinase"/>
</dbReference>
<keyword evidence="1 3" id="KW-0547">Nucleotide-binding</keyword>
<comment type="caution">
    <text evidence="5">The sequence shown here is derived from an EMBL/GenBank/DDBJ whole genome shotgun (WGS) entry which is preliminary data.</text>
</comment>
<dbReference type="Gene3D" id="3.40.50.300">
    <property type="entry name" value="P-loop containing nucleotide triphosphate hydrolases"/>
    <property type="match status" value="1"/>
</dbReference>
<evidence type="ECO:0000256" key="1">
    <source>
        <dbReference type="ARBA" id="ARBA00022741"/>
    </source>
</evidence>
<evidence type="ECO:0000313" key="5">
    <source>
        <dbReference type="EMBL" id="TCS69323.1"/>
    </source>
</evidence>
<dbReference type="PANTHER" id="PTHR10695">
    <property type="entry name" value="DEPHOSPHO-COA KINASE-RELATED"/>
    <property type="match status" value="1"/>
</dbReference>
<dbReference type="PROSITE" id="PS51219">
    <property type="entry name" value="DPCK"/>
    <property type="match status" value="1"/>
</dbReference>
<dbReference type="CDD" id="cd02022">
    <property type="entry name" value="DPCK"/>
    <property type="match status" value="1"/>
</dbReference>
<evidence type="ECO:0000256" key="3">
    <source>
        <dbReference type="HAMAP-Rule" id="MF_00376"/>
    </source>
</evidence>
<dbReference type="SUPFAM" id="SSF52540">
    <property type="entry name" value="P-loop containing nucleoside triphosphate hydrolases"/>
    <property type="match status" value="1"/>
</dbReference>
<evidence type="ECO:0000313" key="6">
    <source>
        <dbReference type="Proteomes" id="UP000294613"/>
    </source>
</evidence>
<proteinExistence type="inferred from homology"/>
<keyword evidence="3" id="KW-0963">Cytoplasm</keyword>
<dbReference type="Proteomes" id="UP000294613">
    <property type="component" value="Unassembled WGS sequence"/>
</dbReference>
<evidence type="ECO:0000256" key="4">
    <source>
        <dbReference type="NCBIfam" id="TIGR00152"/>
    </source>
</evidence>
<dbReference type="GO" id="GO:0005737">
    <property type="term" value="C:cytoplasm"/>
    <property type="evidence" value="ECO:0007669"/>
    <property type="project" value="UniProtKB-SubCell"/>
</dbReference>
<organism evidence="5 6">
    <name type="scientific">Faecalimonas umbilicata</name>
    <dbReference type="NCBI Taxonomy" id="1912855"/>
    <lineage>
        <taxon>Bacteria</taxon>
        <taxon>Bacillati</taxon>
        <taxon>Bacillota</taxon>
        <taxon>Clostridia</taxon>
        <taxon>Lachnospirales</taxon>
        <taxon>Lachnospiraceae</taxon>
        <taxon>Faecalimonas</taxon>
    </lineage>
</organism>
<dbReference type="InterPro" id="IPR027417">
    <property type="entry name" value="P-loop_NTPase"/>
</dbReference>
<feature type="binding site" evidence="3">
    <location>
        <begin position="30"/>
        <end position="35"/>
    </location>
    <ligand>
        <name>ATP</name>
        <dbReference type="ChEBI" id="CHEBI:30616"/>
    </ligand>
</feature>
<dbReference type="HAMAP" id="MF_00376">
    <property type="entry name" value="Dephospho_CoA_kinase"/>
    <property type="match status" value="1"/>
</dbReference>